<feature type="compositionally biased region" description="Acidic residues" evidence="1">
    <location>
        <begin position="11"/>
        <end position="24"/>
    </location>
</feature>
<dbReference type="Proteomes" id="UP000252139">
    <property type="component" value="Unassembled WGS sequence"/>
</dbReference>
<feature type="region of interest" description="Disordered" evidence="1">
    <location>
        <begin position="1"/>
        <end position="73"/>
    </location>
</feature>
<protein>
    <submittedName>
        <fullName evidence="2">Uncharacterized protein</fullName>
    </submittedName>
</protein>
<sequence>METLEDKDSSMEVEELFLDEEDSEIGNGRKPQPAVSHQPTNSLNPATEHSISSETKYRKISEKTTENSENTKK</sequence>
<keyword evidence="3" id="KW-1185">Reference proteome</keyword>
<evidence type="ECO:0000313" key="2">
    <source>
        <dbReference type="EMBL" id="RCH79190.1"/>
    </source>
</evidence>
<organism evidence="2 3">
    <name type="scientific">Rhizopus azygosporus</name>
    <name type="common">Rhizopus microsporus var. azygosporus</name>
    <dbReference type="NCBI Taxonomy" id="86630"/>
    <lineage>
        <taxon>Eukaryota</taxon>
        <taxon>Fungi</taxon>
        <taxon>Fungi incertae sedis</taxon>
        <taxon>Mucoromycota</taxon>
        <taxon>Mucoromycotina</taxon>
        <taxon>Mucoromycetes</taxon>
        <taxon>Mucorales</taxon>
        <taxon>Mucorineae</taxon>
        <taxon>Rhizopodaceae</taxon>
        <taxon>Rhizopus</taxon>
    </lineage>
</organism>
<accession>A0A367INC3</accession>
<feature type="non-terminal residue" evidence="2">
    <location>
        <position position="73"/>
    </location>
</feature>
<comment type="caution">
    <text evidence="2">The sequence shown here is derived from an EMBL/GenBank/DDBJ whole genome shotgun (WGS) entry which is preliminary data.</text>
</comment>
<name>A0A367INC3_RHIAZ</name>
<gene>
    <name evidence="2" type="ORF">CU097_003257</name>
</gene>
<feature type="compositionally biased region" description="Basic and acidic residues" evidence="1">
    <location>
        <begin position="55"/>
        <end position="73"/>
    </location>
</feature>
<reference evidence="2 3" key="1">
    <citation type="journal article" date="2018" name="G3 (Bethesda)">
        <title>Phylogenetic and Phylogenomic Definition of Rhizopus Species.</title>
        <authorList>
            <person name="Gryganskyi A.P."/>
            <person name="Golan J."/>
            <person name="Dolatabadi S."/>
            <person name="Mondo S."/>
            <person name="Robb S."/>
            <person name="Idnurm A."/>
            <person name="Muszewska A."/>
            <person name="Steczkiewicz K."/>
            <person name="Masonjones S."/>
            <person name="Liao H.L."/>
            <person name="Gajdeczka M.T."/>
            <person name="Anike F."/>
            <person name="Vuek A."/>
            <person name="Anishchenko I.M."/>
            <person name="Voigt K."/>
            <person name="de Hoog G.S."/>
            <person name="Smith M.E."/>
            <person name="Heitman J."/>
            <person name="Vilgalys R."/>
            <person name="Stajich J.E."/>
        </authorList>
    </citation>
    <scope>NUCLEOTIDE SEQUENCE [LARGE SCALE GENOMIC DNA]</scope>
    <source>
        <strain evidence="2 3">CBS 357.93</strain>
    </source>
</reference>
<evidence type="ECO:0000313" key="3">
    <source>
        <dbReference type="Proteomes" id="UP000252139"/>
    </source>
</evidence>
<feature type="compositionally biased region" description="Basic and acidic residues" evidence="1">
    <location>
        <begin position="1"/>
        <end position="10"/>
    </location>
</feature>
<feature type="compositionally biased region" description="Polar residues" evidence="1">
    <location>
        <begin position="35"/>
        <end position="54"/>
    </location>
</feature>
<dbReference type="EMBL" id="PJQL01004653">
    <property type="protein sequence ID" value="RCH79190.1"/>
    <property type="molecule type" value="Genomic_DNA"/>
</dbReference>
<dbReference type="AlphaFoldDB" id="A0A367INC3"/>
<evidence type="ECO:0000256" key="1">
    <source>
        <dbReference type="SAM" id="MobiDB-lite"/>
    </source>
</evidence>
<proteinExistence type="predicted"/>